<dbReference type="EMBL" id="BQNB010015374">
    <property type="protein sequence ID" value="GJT39279.1"/>
    <property type="molecule type" value="Genomic_DNA"/>
</dbReference>
<evidence type="ECO:0000313" key="2">
    <source>
        <dbReference type="Proteomes" id="UP001151760"/>
    </source>
</evidence>
<comment type="caution">
    <text evidence="1">The sequence shown here is derived from an EMBL/GenBank/DDBJ whole genome shotgun (WGS) entry which is preliminary data.</text>
</comment>
<accession>A0ABQ5DR38</accession>
<evidence type="ECO:0000313" key="1">
    <source>
        <dbReference type="EMBL" id="GJT39279.1"/>
    </source>
</evidence>
<protein>
    <recommendedName>
        <fullName evidence="3">Retrovirus-related Pol polyprotein from transposon TNT 1-94</fullName>
    </recommendedName>
</protein>
<proteinExistence type="predicted"/>
<gene>
    <name evidence="1" type="ORF">Tco_0939144</name>
</gene>
<sequence length="171" mass="20102">MSMLVQKSQDHKMERLQDDDKRLGLVDDLKKFKITFISTQRYKSKPKVNDHYINSQDIGIEQIAFTKANHTGFQDTRRSTSRSAQFLDEKIPLYYDSKRAISLSCNSVQHSRTKHIVLQYHFIKEHVENGTVELYFVKTAYQLEDIFTKVLGIERFKFLINHLAMQSITPE</sequence>
<reference evidence="1" key="1">
    <citation type="journal article" date="2022" name="Int. J. Mol. Sci.">
        <title>Draft Genome of Tanacetum Coccineum: Genomic Comparison of Closely Related Tanacetum-Family Plants.</title>
        <authorList>
            <person name="Yamashiro T."/>
            <person name="Shiraishi A."/>
            <person name="Nakayama K."/>
            <person name="Satake H."/>
        </authorList>
    </citation>
    <scope>NUCLEOTIDE SEQUENCE</scope>
</reference>
<evidence type="ECO:0008006" key="3">
    <source>
        <dbReference type="Google" id="ProtNLM"/>
    </source>
</evidence>
<dbReference type="Proteomes" id="UP001151760">
    <property type="component" value="Unassembled WGS sequence"/>
</dbReference>
<name>A0ABQ5DR38_9ASTR</name>
<dbReference type="CDD" id="cd09272">
    <property type="entry name" value="RNase_HI_RT_Ty1"/>
    <property type="match status" value="1"/>
</dbReference>
<organism evidence="1 2">
    <name type="scientific">Tanacetum coccineum</name>
    <dbReference type="NCBI Taxonomy" id="301880"/>
    <lineage>
        <taxon>Eukaryota</taxon>
        <taxon>Viridiplantae</taxon>
        <taxon>Streptophyta</taxon>
        <taxon>Embryophyta</taxon>
        <taxon>Tracheophyta</taxon>
        <taxon>Spermatophyta</taxon>
        <taxon>Magnoliopsida</taxon>
        <taxon>eudicotyledons</taxon>
        <taxon>Gunneridae</taxon>
        <taxon>Pentapetalae</taxon>
        <taxon>asterids</taxon>
        <taxon>campanulids</taxon>
        <taxon>Asterales</taxon>
        <taxon>Asteraceae</taxon>
        <taxon>Asteroideae</taxon>
        <taxon>Anthemideae</taxon>
        <taxon>Anthemidinae</taxon>
        <taxon>Tanacetum</taxon>
    </lineage>
</organism>
<keyword evidence="2" id="KW-1185">Reference proteome</keyword>
<reference evidence="1" key="2">
    <citation type="submission" date="2022-01" db="EMBL/GenBank/DDBJ databases">
        <authorList>
            <person name="Yamashiro T."/>
            <person name="Shiraishi A."/>
            <person name="Satake H."/>
            <person name="Nakayama K."/>
        </authorList>
    </citation>
    <scope>NUCLEOTIDE SEQUENCE</scope>
</reference>